<dbReference type="GeneID" id="5562805"/>
<proteinExistence type="predicted"/>
<evidence type="ECO:0008006" key="3">
    <source>
        <dbReference type="Google" id="ProtNLM"/>
    </source>
</evidence>
<accession>A8ABP2</accession>
<dbReference type="RefSeq" id="WP_012123308.1">
    <property type="nucleotide sequence ID" value="NC_009776.1"/>
</dbReference>
<keyword evidence="2" id="KW-1185">Reference proteome</keyword>
<dbReference type="STRING" id="453591.Igni_1167"/>
<evidence type="ECO:0000313" key="1">
    <source>
        <dbReference type="EMBL" id="ABU82344.1"/>
    </source>
</evidence>
<dbReference type="EMBL" id="CP000816">
    <property type="protein sequence ID" value="ABU82344.1"/>
    <property type="molecule type" value="Genomic_DNA"/>
</dbReference>
<dbReference type="AlphaFoldDB" id="A8ABP2"/>
<evidence type="ECO:0000313" key="2">
    <source>
        <dbReference type="Proteomes" id="UP000000262"/>
    </source>
</evidence>
<dbReference type="Gene3D" id="2.40.50.100">
    <property type="match status" value="1"/>
</dbReference>
<name>A8ABP2_IGNH4</name>
<protein>
    <recommendedName>
        <fullName evidence="3">DUF2118 domain-containing protein</fullName>
    </recommendedName>
</protein>
<dbReference type="KEGG" id="iho:Igni_1167"/>
<dbReference type="Proteomes" id="UP000000262">
    <property type="component" value="Chromosome"/>
</dbReference>
<organism evidence="1 2">
    <name type="scientific">Ignicoccus hospitalis (strain KIN4/I / DSM 18386 / JCM 14125)</name>
    <dbReference type="NCBI Taxonomy" id="453591"/>
    <lineage>
        <taxon>Archaea</taxon>
        <taxon>Thermoproteota</taxon>
        <taxon>Thermoprotei</taxon>
        <taxon>Desulfurococcales</taxon>
        <taxon>Desulfurococcaceae</taxon>
        <taxon>Ignicoccus</taxon>
    </lineage>
</organism>
<reference evidence="1 2" key="1">
    <citation type="journal article" date="2008" name="Genome Biol.">
        <title>A genomic analysis of the archaeal system Ignicoccus hospitalis-Nanoarchaeum equitans.</title>
        <authorList>
            <person name="Podar M."/>
            <person name="Anderson I."/>
            <person name="Makarova K.S."/>
            <person name="Elkins J.G."/>
            <person name="Ivanova N."/>
            <person name="Wall M.A."/>
            <person name="Lykidis A."/>
            <person name="Mavromatis K."/>
            <person name="Sun H."/>
            <person name="Hudson M.E."/>
            <person name="Chen W."/>
            <person name="Deciu C."/>
            <person name="Hutchison D."/>
            <person name="Eads J.R."/>
            <person name="Anderson A."/>
            <person name="Fernandes F."/>
            <person name="Szeto E."/>
            <person name="Lapidus A."/>
            <person name="Kyrpides N.C."/>
            <person name="Saier M.H.Jr."/>
            <person name="Richardson P.M."/>
            <person name="Rachel R."/>
            <person name="Huber H."/>
            <person name="Eisen J.A."/>
            <person name="Koonin E.V."/>
            <person name="Keller M."/>
            <person name="Stetter K.O."/>
        </authorList>
    </citation>
    <scope>NUCLEOTIDE SEQUENCE [LARGE SCALE GENOMIC DNA]</scope>
    <source>
        <strain evidence="2">KIN4/I / DSM 18386 / JCM 14125</strain>
    </source>
</reference>
<dbReference type="HOGENOM" id="CLU_1567224_0_0_2"/>
<dbReference type="Pfam" id="PF09891">
    <property type="entry name" value="DUF2118"/>
    <property type="match status" value="1"/>
</dbReference>
<sequence>MDPYKFPRLFVEGKEGEEYAVVEGDEVVFVKEKVPGALGKVPYEIPLDEIVDKLKEEAKVTFLIHLPNEDKAILVPKGSKVKLFKVSHVKVGVTVKEGDELEEGDTYAYGLTGKGEVRRFRSIVKGKVVMVHWEPYGGRDDYHVLVVPEGAKELRTRAPRG</sequence>
<dbReference type="eggNOG" id="arCOG01724">
    <property type="taxonomic scope" value="Archaea"/>
</dbReference>
<dbReference type="OrthoDB" id="17793at2157"/>
<dbReference type="InterPro" id="IPR019217">
    <property type="entry name" value="DUF2118"/>
</dbReference>
<gene>
    <name evidence="1" type="ordered locus">Igni_1167</name>
</gene>